<name>A0A816DLX6_ADIRI</name>
<evidence type="ECO:0000256" key="1">
    <source>
        <dbReference type="ARBA" id="ARBA00004167"/>
    </source>
</evidence>
<evidence type="ECO:0000256" key="3">
    <source>
        <dbReference type="ARBA" id="ARBA00022737"/>
    </source>
</evidence>
<proteinExistence type="predicted"/>
<dbReference type="SUPFAM" id="SSF49313">
    <property type="entry name" value="Cadherin-like"/>
    <property type="match status" value="6"/>
</dbReference>
<accession>A0A816DLX6</accession>
<feature type="signal peptide" evidence="10">
    <location>
        <begin position="1"/>
        <end position="19"/>
    </location>
</feature>
<sequence length="929" mass="108130">MMNWTYFIILLLFLPNVLAYDCQEICNLTVYVYENTPNKELQWNLIELLSNRTSTSLPFEHYQYSLSQPSDYFEIDSPVLKFRSIELDREQICNKIFSSDDECSLQLQIFTPTSFIILFKLVILDINDWKPSFSNDHIHINIRENLPIDYRVQLPIAYDHDSSKYNIDHYEIINEEISLKDIFQLEEIHDELRLKLLKKLDCEQRNNYQLQIVAIDKGGLQSNVLHVNITIDDLNEFQPRFKQRLYHTRIPEDTPVSNRSILNILATDDDCYDKIILYSLLPGDISINDVFPFEINKYTGSVYVTHKLDYEKVSTYRFRVKASNVDKITSSIVSVIIDITDTNDNQPLIQINILNDYKSVDFNEEREDFIININENIRLGQVIGTILIRDNDSMMVNRKLSLKILSCWPLKNPCPIELDSGFGNSDESTLASTNYLIRTSRQLDSENGDGRFTVILEARDYGEPSLISQRRLSIVVHDQNDCIPKFTQSNYKFRLSESTPIGFSIGHIQAIDHDLSSTFHQIQYKFLNHEYNRYIRIDSNNGSIYLVEKLSAGMSLNVSVLAFDKQNQSLYDRANVQILSYDEEACLPTFTQTLYVFNTTEHRTTPYELGQISADSCLSTSIPYSYHFVLDKSLPFSIDSNTGRITVTNELDREKQSFYKFFVDSFNHKNHQTSRTEVHINVLDENDHYPIFDNSINNAREQIVFINRTASITRRHEKNQTTNQIFIARIYATDDDQGSNGLVNYYFTHNDNYAYFHLYTNGSIVLYNQNNLHLPYRLEIYARDQGNPVPFNSKESIVIYICDDLKREECPIDESYQQADWLYPSDNNNNNSPLKLNRLSTNFYLGSIFIMISILLFVVIIIFCIVWNFIIKKQYKDEKEKIHQNGLKSSTESYNCRVEARKNLLVSDSLCDASPIIMDGKQRLKSVAV</sequence>
<evidence type="ECO:0000256" key="6">
    <source>
        <dbReference type="ARBA" id="ARBA00023136"/>
    </source>
</evidence>
<feature type="chain" id="PRO_5036229814" description="Cadherin domain-containing protein" evidence="10">
    <location>
        <begin position="20"/>
        <end position="929"/>
    </location>
</feature>
<keyword evidence="6 9" id="KW-0472">Membrane</keyword>
<evidence type="ECO:0000256" key="8">
    <source>
        <dbReference type="PROSITE-ProRule" id="PRU00043"/>
    </source>
</evidence>
<gene>
    <name evidence="12" type="ORF">EDS130_LOCUS26958</name>
    <name evidence="13" type="ORF">XAT740_LOCUS53212</name>
</gene>
<feature type="domain" description="Cadherin" evidence="11">
    <location>
        <begin position="717"/>
        <end position="813"/>
    </location>
</feature>
<dbReference type="GO" id="GO:0005509">
    <property type="term" value="F:calcium ion binding"/>
    <property type="evidence" value="ECO:0007669"/>
    <property type="project" value="UniProtKB-UniRule"/>
</dbReference>
<evidence type="ECO:0000313" key="12">
    <source>
        <dbReference type="EMBL" id="CAF1231531.1"/>
    </source>
</evidence>
<feature type="domain" description="Cadherin" evidence="11">
    <location>
        <begin position="134"/>
        <end position="241"/>
    </location>
</feature>
<keyword evidence="2 9" id="KW-0812">Transmembrane</keyword>
<dbReference type="CDD" id="cd11304">
    <property type="entry name" value="Cadherin_repeat"/>
    <property type="match status" value="6"/>
</dbReference>
<keyword evidence="10" id="KW-0732">Signal</keyword>
<dbReference type="EMBL" id="CAJNOR010009032">
    <property type="protein sequence ID" value="CAF1640383.1"/>
    <property type="molecule type" value="Genomic_DNA"/>
</dbReference>
<keyword evidence="5 9" id="KW-1133">Transmembrane helix</keyword>
<dbReference type="InterPro" id="IPR015919">
    <property type="entry name" value="Cadherin-like_sf"/>
</dbReference>
<dbReference type="Proteomes" id="UP000663828">
    <property type="component" value="Unassembled WGS sequence"/>
</dbReference>
<dbReference type="InterPro" id="IPR020894">
    <property type="entry name" value="Cadherin_CS"/>
</dbReference>
<feature type="transmembrane region" description="Helical" evidence="9">
    <location>
        <begin position="843"/>
        <end position="871"/>
    </location>
</feature>
<dbReference type="SMART" id="SM00112">
    <property type="entry name" value="CA"/>
    <property type="match status" value="6"/>
</dbReference>
<dbReference type="PROSITE" id="PS50268">
    <property type="entry name" value="CADHERIN_2"/>
    <property type="match status" value="5"/>
</dbReference>
<evidence type="ECO:0000259" key="11">
    <source>
        <dbReference type="PROSITE" id="PS50268"/>
    </source>
</evidence>
<dbReference type="Pfam" id="PF00028">
    <property type="entry name" value="Cadherin"/>
    <property type="match status" value="4"/>
</dbReference>
<dbReference type="InterPro" id="IPR050174">
    <property type="entry name" value="Protocadherin/Cadherin-CA"/>
</dbReference>
<reference evidence="13" key="1">
    <citation type="submission" date="2021-02" db="EMBL/GenBank/DDBJ databases">
        <authorList>
            <person name="Nowell W R."/>
        </authorList>
    </citation>
    <scope>NUCLEOTIDE SEQUENCE</scope>
</reference>
<keyword evidence="3" id="KW-0677">Repeat</keyword>
<comment type="subcellular location">
    <subcellularLocation>
        <location evidence="1">Membrane</location>
        <topology evidence="1">Single-pass membrane protein</topology>
    </subcellularLocation>
</comment>
<evidence type="ECO:0000256" key="10">
    <source>
        <dbReference type="SAM" id="SignalP"/>
    </source>
</evidence>
<feature type="domain" description="Cadherin" evidence="11">
    <location>
        <begin position="487"/>
        <end position="692"/>
    </location>
</feature>
<evidence type="ECO:0000256" key="5">
    <source>
        <dbReference type="ARBA" id="ARBA00022989"/>
    </source>
</evidence>
<dbReference type="AlphaFoldDB" id="A0A816DLX6"/>
<dbReference type="OrthoDB" id="6252479at2759"/>
<evidence type="ECO:0000256" key="2">
    <source>
        <dbReference type="ARBA" id="ARBA00022692"/>
    </source>
</evidence>
<comment type="caution">
    <text evidence="13">The sequence shown here is derived from an EMBL/GenBank/DDBJ whole genome shotgun (WGS) entry which is preliminary data.</text>
</comment>
<dbReference type="PANTHER" id="PTHR24028">
    <property type="entry name" value="CADHERIN-87A"/>
    <property type="match status" value="1"/>
</dbReference>
<evidence type="ECO:0000256" key="9">
    <source>
        <dbReference type="SAM" id="Phobius"/>
    </source>
</evidence>
<keyword evidence="14" id="KW-1185">Reference proteome</keyword>
<dbReference type="PRINTS" id="PR00205">
    <property type="entry name" value="CADHERIN"/>
</dbReference>
<evidence type="ECO:0000256" key="4">
    <source>
        <dbReference type="ARBA" id="ARBA00022837"/>
    </source>
</evidence>
<dbReference type="InterPro" id="IPR002126">
    <property type="entry name" value="Cadherin-like_dom"/>
</dbReference>
<feature type="domain" description="Cadherin" evidence="11">
    <location>
        <begin position="365"/>
        <end position="486"/>
    </location>
</feature>
<dbReference type="PANTHER" id="PTHR24028:SF146">
    <property type="entry name" value="CADHERIN 96CB, ISOFORM D-RELATED"/>
    <property type="match status" value="1"/>
</dbReference>
<feature type="domain" description="Cadherin" evidence="11">
    <location>
        <begin position="242"/>
        <end position="349"/>
    </location>
</feature>
<dbReference type="Proteomes" id="UP000663852">
    <property type="component" value="Unassembled WGS sequence"/>
</dbReference>
<dbReference type="EMBL" id="CAJNOJ010000166">
    <property type="protein sequence ID" value="CAF1231531.1"/>
    <property type="molecule type" value="Genomic_DNA"/>
</dbReference>
<evidence type="ECO:0000313" key="14">
    <source>
        <dbReference type="Proteomes" id="UP000663828"/>
    </source>
</evidence>
<evidence type="ECO:0000313" key="13">
    <source>
        <dbReference type="EMBL" id="CAF1640383.1"/>
    </source>
</evidence>
<keyword evidence="7" id="KW-0325">Glycoprotein</keyword>
<dbReference type="GO" id="GO:0005886">
    <property type="term" value="C:plasma membrane"/>
    <property type="evidence" value="ECO:0007669"/>
    <property type="project" value="InterPro"/>
</dbReference>
<evidence type="ECO:0000256" key="7">
    <source>
        <dbReference type="ARBA" id="ARBA00023180"/>
    </source>
</evidence>
<dbReference type="Gene3D" id="2.60.40.60">
    <property type="entry name" value="Cadherins"/>
    <property type="match status" value="7"/>
</dbReference>
<protein>
    <recommendedName>
        <fullName evidence="11">Cadherin domain-containing protein</fullName>
    </recommendedName>
</protein>
<dbReference type="PROSITE" id="PS00232">
    <property type="entry name" value="CADHERIN_1"/>
    <property type="match status" value="2"/>
</dbReference>
<dbReference type="GO" id="GO:0007156">
    <property type="term" value="P:homophilic cell adhesion via plasma membrane adhesion molecules"/>
    <property type="evidence" value="ECO:0007669"/>
    <property type="project" value="InterPro"/>
</dbReference>
<keyword evidence="4 8" id="KW-0106">Calcium</keyword>
<organism evidence="13 14">
    <name type="scientific">Adineta ricciae</name>
    <name type="common">Rotifer</name>
    <dbReference type="NCBI Taxonomy" id="249248"/>
    <lineage>
        <taxon>Eukaryota</taxon>
        <taxon>Metazoa</taxon>
        <taxon>Spiralia</taxon>
        <taxon>Gnathifera</taxon>
        <taxon>Rotifera</taxon>
        <taxon>Eurotatoria</taxon>
        <taxon>Bdelloidea</taxon>
        <taxon>Adinetida</taxon>
        <taxon>Adinetidae</taxon>
        <taxon>Adineta</taxon>
    </lineage>
</organism>